<dbReference type="GO" id="GO:0005737">
    <property type="term" value="C:cytoplasm"/>
    <property type="evidence" value="ECO:0007669"/>
    <property type="project" value="GOC"/>
</dbReference>
<protein>
    <submittedName>
        <fullName evidence="4">ATP-binding protein</fullName>
    </submittedName>
</protein>
<dbReference type="WBParaSite" id="GPUH_0002480101-mRNA-1">
    <property type="protein sequence ID" value="GPUH_0002480101-mRNA-1"/>
    <property type="gene ID" value="GPUH_0002480101"/>
</dbReference>
<dbReference type="PANTHER" id="PTHR12205">
    <property type="entry name" value="CENTROMERE/KINETOCHORE PROTEIN ZW10"/>
    <property type="match status" value="1"/>
</dbReference>
<feature type="domain" description="Centromere/kinetochore protein zw10 middle" evidence="1">
    <location>
        <begin position="44"/>
        <end position="208"/>
    </location>
</feature>
<dbReference type="Pfam" id="PF20665">
    <property type="entry name" value="Zw10_middle"/>
    <property type="match status" value="1"/>
</dbReference>
<dbReference type="Proteomes" id="UP000271098">
    <property type="component" value="Unassembled WGS sequence"/>
</dbReference>
<dbReference type="GO" id="GO:1990423">
    <property type="term" value="C:RZZ complex"/>
    <property type="evidence" value="ECO:0007669"/>
    <property type="project" value="TreeGrafter"/>
</dbReference>
<gene>
    <name evidence="2" type="ORF">GPUH_LOCUS24771</name>
</gene>
<dbReference type="OrthoDB" id="534815at2759"/>
<dbReference type="EMBL" id="UYRT01102432">
    <property type="protein sequence ID" value="VDN43302.1"/>
    <property type="molecule type" value="Genomic_DNA"/>
</dbReference>
<organism evidence="4">
    <name type="scientific">Gongylonema pulchrum</name>
    <dbReference type="NCBI Taxonomy" id="637853"/>
    <lineage>
        <taxon>Eukaryota</taxon>
        <taxon>Metazoa</taxon>
        <taxon>Ecdysozoa</taxon>
        <taxon>Nematoda</taxon>
        <taxon>Chromadorea</taxon>
        <taxon>Rhabditida</taxon>
        <taxon>Spirurina</taxon>
        <taxon>Spiruromorpha</taxon>
        <taxon>Spiruroidea</taxon>
        <taxon>Gongylonematidae</taxon>
        <taxon>Gongylonema</taxon>
    </lineage>
</organism>
<dbReference type="PANTHER" id="PTHR12205:SF0">
    <property type="entry name" value="CENTROMERE_KINETOCHORE PROTEIN ZW10 HOMOLOG"/>
    <property type="match status" value="1"/>
</dbReference>
<accession>A0A183EUY0</accession>
<name>A0A183EUY0_9BILA</name>
<dbReference type="AlphaFoldDB" id="A0A183EUY0"/>
<evidence type="ECO:0000259" key="1">
    <source>
        <dbReference type="Pfam" id="PF20665"/>
    </source>
</evidence>
<evidence type="ECO:0000313" key="4">
    <source>
        <dbReference type="WBParaSite" id="GPUH_0002480101-mRNA-1"/>
    </source>
</evidence>
<dbReference type="GO" id="GO:0007094">
    <property type="term" value="P:mitotic spindle assembly checkpoint signaling"/>
    <property type="evidence" value="ECO:0007669"/>
    <property type="project" value="TreeGrafter"/>
</dbReference>
<keyword evidence="3" id="KW-1185">Reference proteome</keyword>
<dbReference type="InterPro" id="IPR048344">
    <property type="entry name" value="Zw10_middle"/>
</dbReference>
<proteinExistence type="predicted"/>
<sequence length="208" mass="23343">MDKVFEGRIVPSLKGEVSALRRALTYMLNNFWDETFWLRKMNDKIILQIPTSASAALNEKLSAMDVLNLIDGKISKFASTLMQYFCQPIISATELTGIIDYRSTISLTRRDYIVQKKQSMAEGTKKNSDAKKVFSMILEFFTNMHADLGGITINGKGMVQLIGEKLSNGLVEKLVHECLTPAVPYETEDLPAFEQLLAASEEFSAEMK</sequence>
<evidence type="ECO:0000313" key="2">
    <source>
        <dbReference type="EMBL" id="VDN43302.1"/>
    </source>
</evidence>
<dbReference type="GO" id="GO:0006888">
    <property type="term" value="P:endoplasmic reticulum to Golgi vesicle-mediated transport"/>
    <property type="evidence" value="ECO:0007669"/>
    <property type="project" value="TreeGrafter"/>
</dbReference>
<reference evidence="2 3" key="2">
    <citation type="submission" date="2018-11" db="EMBL/GenBank/DDBJ databases">
        <authorList>
            <consortium name="Pathogen Informatics"/>
        </authorList>
    </citation>
    <scope>NUCLEOTIDE SEQUENCE [LARGE SCALE GENOMIC DNA]</scope>
</reference>
<evidence type="ECO:0000313" key="3">
    <source>
        <dbReference type="Proteomes" id="UP000271098"/>
    </source>
</evidence>
<reference evidence="4" key="1">
    <citation type="submission" date="2016-06" db="UniProtKB">
        <authorList>
            <consortium name="WormBaseParasite"/>
        </authorList>
    </citation>
    <scope>IDENTIFICATION</scope>
</reference>